<keyword evidence="1" id="KW-1133">Transmembrane helix</keyword>
<dbReference type="Proteomes" id="UP000034050">
    <property type="component" value="Unassembled WGS sequence"/>
</dbReference>
<protein>
    <submittedName>
        <fullName evidence="2">Uncharacterized protein</fullName>
    </submittedName>
</protein>
<organism evidence="2 3">
    <name type="scientific">Candidatus Gottesmanbacteria bacterium GW2011_GWB1_43_11</name>
    <dbReference type="NCBI Taxonomy" id="1618446"/>
    <lineage>
        <taxon>Bacteria</taxon>
        <taxon>Candidatus Gottesmaniibacteriota</taxon>
    </lineage>
</organism>
<dbReference type="AlphaFoldDB" id="A0A0G1CK71"/>
<proteinExistence type="predicted"/>
<sequence length="174" mass="20160">MLRKLLFVAVGIGLVITITVASLYFFFPALFLPKISVGSDSSKYGLKIINLQSLNEFLDKKDFWKWQNEFTNYQPVQKLIIRYSDKPQPLNTENIRIKTIGSVGVNASRGILTLTIQSDPVIWQEIDKSWHLEAQLLRFVNGHSLPDNKEPDAEMFQSYQKQTPYFIELYEIEK</sequence>
<feature type="transmembrane region" description="Helical" evidence="1">
    <location>
        <begin position="6"/>
        <end position="27"/>
    </location>
</feature>
<keyword evidence="1" id="KW-0812">Transmembrane</keyword>
<evidence type="ECO:0000313" key="3">
    <source>
        <dbReference type="Proteomes" id="UP000034050"/>
    </source>
</evidence>
<name>A0A0G1CK71_9BACT</name>
<keyword evidence="1" id="KW-0472">Membrane</keyword>
<gene>
    <name evidence="2" type="ORF">UV61_C0012G0022</name>
</gene>
<evidence type="ECO:0000313" key="2">
    <source>
        <dbReference type="EMBL" id="KKS86195.1"/>
    </source>
</evidence>
<evidence type="ECO:0000256" key="1">
    <source>
        <dbReference type="SAM" id="Phobius"/>
    </source>
</evidence>
<reference evidence="2 3" key="1">
    <citation type="journal article" date="2015" name="Nature">
        <title>rRNA introns, odd ribosomes, and small enigmatic genomes across a large radiation of phyla.</title>
        <authorList>
            <person name="Brown C.T."/>
            <person name="Hug L.A."/>
            <person name="Thomas B.C."/>
            <person name="Sharon I."/>
            <person name="Castelle C.J."/>
            <person name="Singh A."/>
            <person name="Wilkins M.J."/>
            <person name="Williams K.H."/>
            <person name="Banfield J.F."/>
        </authorList>
    </citation>
    <scope>NUCLEOTIDE SEQUENCE [LARGE SCALE GENOMIC DNA]</scope>
</reference>
<dbReference type="STRING" id="1618446.UV61_C0012G0022"/>
<accession>A0A0G1CK71</accession>
<comment type="caution">
    <text evidence="2">The sequence shown here is derived from an EMBL/GenBank/DDBJ whole genome shotgun (WGS) entry which is preliminary data.</text>
</comment>
<dbReference type="EMBL" id="LCFD01000012">
    <property type="protein sequence ID" value="KKS86195.1"/>
    <property type="molecule type" value="Genomic_DNA"/>
</dbReference>